<evidence type="ECO:0000259" key="2">
    <source>
        <dbReference type="Pfam" id="PF08044"/>
    </source>
</evidence>
<keyword evidence="1" id="KW-1133">Transmembrane helix</keyword>
<evidence type="ECO:0000256" key="1">
    <source>
        <dbReference type="SAM" id="Phobius"/>
    </source>
</evidence>
<organism evidence="3 4">
    <name type="scientific">Corynebacterium hadale</name>
    <dbReference type="NCBI Taxonomy" id="2026255"/>
    <lineage>
        <taxon>Bacteria</taxon>
        <taxon>Bacillati</taxon>
        <taxon>Actinomycetota</taxon>
        <taxon>Actinomycetes</taxon>
        <taxon>Mycobacteriales</taxon>
        <taxon>Corynebacteriaceae</taxon>
        <taxon>Corynebacterium</taxon>
    </lineage>
</organism>
<comment type="caution">
    <text evidence="3">The sequence shown here is derived from an EMBL/GenBank/DDBJ whole genome shotgun (WGS) entry which is preliminary data.</text>
</comment>
<gene>
    <name evidence="3" type="ORF">CIG21_11125</name>
</gene>
<evidence type="ECO:0000313" key="3">
    <source>
        <dbReference type="EMBL" id="PAJ68308.1"/>
    </source>
</evidence>
<protein>
    <recommendedName>
        <fullName evidence="2">DUF1707 domain-containing protein</fullName>
    </recommendedName>
</protein>
<keyword evidence="1" id="KW-0472">Membrane</keyword>
<accession>A0A269PAE7</accession>
<evidence type="ECO:0000313" key="4">
    <source>
        <dbReference type="Proteomes" id="UP000215771"/>
    </source>
</evidence>
<dbReference type="EMBL" id="NQMQ01000029">
    <property type="protein sequence ID" value="PAJ68308.1"/>
    <property type="molecule type" value="Genomic_DNA"/>
</dbReference>
<dbReference type="RefSeq" id="WP_095278907.1">
    <property type="nucleotide sequence ID" value="NZ_CP047655.1"/>
</dbReference>
<sequence length="176" mass="19311">MAESPEMRIGDPERTSALDRLGEHFADGYLDVAEFDARTARAASATTRGELAALFSDLPHPSSGGILEQRDDSPSVNAAREAELERKLKVKRNCDIAAGAIVSCGAAVFFLLQFAFHVSLAWIAWPVAAIAALAVYTIAGISDEEYDVLEEIEKKDKSERAERLRIAYERRKELGK</sequence>
<dbReference type="AlphaFoldDB" id="A0A269PAE7"/>
<keyword evidence="1" id="KW-0812">Transmembrane</keyword>
<dbReference type="Pfam" id="PF08044">
    <property type="entry name" value="DUF1707"/>
    <property type="match status" value="1"/>
</dbReference>
<feature type="transmembrane region" description="Helical" evidence="1">
    <location>
        <begin position="122"/>
        <end position="141"/>
    </location>
</feature>
<feature type="transmembrane region" description="Helical" evidence="1">
    <location>
        <begin position="96"/>
        <end position="116"/>
    </location>
</feature>
<feature type="domain" description="DUF1707" evidence="2">
    <location>
        <begin position="7"/>
        <end position="59"/>
    </location>
</feature>
<proteinExistence type="predicted"/>
<dbReference type="InterPro" id="IPR012551">
    <property type="entry name" value="DUF1707_SHOCT-like"/>
</dbReference>
<dbReference type="Proteomes" id="UP000215771">
    <property type="component" value="Unassembled WGS sequence"/>
</dbReference>
<reference evidence="3 4" key="1">
    <citation type="submission" date="2017-08" db="EMBL/GenBank/DDBJ databases">
        <authorList>
            <person name="de Groot N.N."/>
        </authorList>
    </citation>
    <scope>NUCLEOTIDE SEQUENCE [LARGE SCALE GENOMIC DNA]</scope>
    <source>
        <strain evidence="3 4">NBT06-6</strain>
    </source>
</reference>
<name>A0A269PAE7_9CORY</name>